<dbReference type="STRING" id="5627.A0A1C7ML34"/>
<evidence type="ECO:0000256" key="1">
    <source>
        <dbReference type="ARBA" id="ARBA00010378"/>
    </source>
</evidence>
<comment type="similarity">
    <text evidence="1">Belongs to the CbxX/CfxQ family.</text>
</comment>
<name>A0A1C7ML34_GRIFR</name>
<keyword evidence="3" id="KW-0067">ATP-binding</keyword>
<dbReference type="InterPro" id="IPR000641">
    <property type="entry name" value="CbxX/CfxQ"/>
</dbReference>
<evidence type="ECO:0000256" key="4">
    <source>
        <dbReference type="SAM" id="MobiDB-lite"/>
    </source>
</evidence>
<dbReference type="PANTHER" id="PTHR43392:SF2">
    <property type="entry name" value="AAA-TYPE ATPASE FAMILY PROTEIN _ ANKYRIN REPEAT FAMILY PROTEIN"/>
    <property type="match status" value="1"/>
</dbReference>
<dbReference type="FunFam" id="3.40.50.300:FF:000216">
    <property type="entry name" value="Type VII secretion ATPase EccA"/>
    <property type="match status" value="2"/>
</dbReference>
<dbReference type="GO" id="GO:0005524">
    <property type="term" value="F:ATP binding"/>
    <property type="evidence" value="ECO:0007669"/>
    <property type="project" value="UniProtKB-KW"/>
</dbReference>
<evidence type="ECO:0000313" key="6">
    <source>
        <dbReference type="EMBL" id="OBZ77560.1"/>
    </source>
</evidence>
<accession>A0A1C7ML34</accession>
<dbReference type="InterPro" id="IPR050773">
    <property type="entry name" value="CbxX/CfxQ_RuBisCO_ESX"/>
</dbReference>
<dbReference type="InterPro" id="IPR003959">
    <property type="entry name" value="ATPase_AAA_core"/>
</dbReference>
<feature type="compositionally biased region" description="Basic and acidic residues" evidence="4">
    <location>
        <begin position="719"/>
        <end position="737"/>
    </location>
</feature>
<dbReference type="Proteomes" id="UP000092993">
    <property type="component" value="Unassembled WGS sequence"/>
</dbReference>
<evidence type="ECO:0000313" key="7">
    <source>
        <dbReference type="Proteomes" id="UP000092993"/>
    </source>
</evidence>
<dbReference type="SMART" id="SM00382">
    <property type="entry name" value="AAA"/>
    <property type="match status" value="2"/>
</dbReference>
<reference evidence="6 7" key="1">
    <citation type="submission" date="2016-03" db="EMBL/GenBank/DDBJ databases">
        <title>Whole genome sequencing of Grifola frondosa 9006-11.</title>
        <authorList>
            <person name="Min B."/>
            <person name="Park H."/>
            <person name="Kim J.-G."/>
            <person name="Cho H."/>
            <person name="Oh Y.-L."/>
            <person name="Kong W.-S."/>
            <person name="Choi I.-G."/>
        </authorList>
    </citation>
    <scope>NUCLEOTIDE SEQUENCE [LARGE SCALE GENOMIC DNA]</scope>
    <source>
        <strain evidence="6 7">9006-11</strain>
    </source>
</reference>
<feature type="domain" description="AAA+ ATPase" evidence="5">
    <location>
        <begin position="165"/>
        <end position="359"/>
    </location>
</feature>
<dbReference type="SUPFAM" id="SSF52540">
    <property type="entry name" value="P-loop containing nucleoside triphosphate hydrolases"/>
    <property type="match status" value="2"/>
</dbReference>
<dbReference type="CDD" id="cd00009">
    <property type="entry name" value="AAA"/>
    <property type="match status" value="2"/>
</dbReference>
<dbReference type="AlphaFoldDB" id="A0A1C7ML34"/>
<proteinExistence type="inferred from homology"/>
<gene>
    <name evidence="6" type="primary">spoVK</name>
    <name evidence="6" type="ORF">A0H81_02230</name>
</gene>
<evidence type="ECO:0000256" key="2">
    <source>
        <dbReference type="ARBA" id="ARBA00022741"/>
    </source>
</evidence>
<dbReference type="FunFam" id="1.10.8.60:FF:000160">
    <property type="entry name" value="WGS project CABT00000000 data, contig 2.55"/>
    <property type="match status" value="1"/>
</dbReference>
<keyword evidence="7" id="KW-1185">Reference proteome</keyword>
<dbReference type="InterPro" id="IPR003593">
    <property type="entry name" value="AAA+_ATPase"/>
</dbReference>
<evidence type="ECO:0000259" key="5">
    <source>
        <dbReference type="SMART" id="SM00382"/>
    </source>
</evidence>
<dbReference type="InterPro" id="IPR027417">
    <property type="entry name" value="P-loop_NTPase"/>
</dbReference>
<keyword evidence="2" id="KW-0547">Nucleotide-binding</keyword>
<evidence type="ECO:0000256" key="3">
    <source>
        <dbReference type="ARBA" id="ARBA00022840"/>
    </source>
</evidence>
<organism evidence="6 7">
    <name type="scientific">Grifola frondosa</name>
    <name type="common">Maitake</name>
    <name type="synonym">Polyporus frondosus</name>
    <dbReference type="NCBI Taxonomy" id="5627"/>
    <lineage>
        <taxon>Eukaryota</taxon>
        <taxon>Fungi</taxon>
        <taxon>Dikarya</taxon>
        <taxon>Basidiomycota</taxon>
        <taxon>Agaricomycotina</taxon>
        <taxon>Agaricomycetes</taxon>
        <taxon>Polyporales</taxon>
        <taxon>Grifolaceae</taxon>
        <taxon>Grifola</taxon>
    </lineage>
</organism>
<dbReference type="Gene3D" id="3.40.50.300">
    <property type="entry name" value="P-loop containing nucleotide triphosphate hydrolases"/>
    <property type="match status" value="3"/>
</dbReference>
<feature type="domain" description="AAA+ ATPase" evidence="5">
    <location>
        <begin position="378"/>
        <end position="515"/>
    </location>
</feature>
<sequence length="746" mass="83365">MENNVGMIVFILAGYNKQMEKFFEHNPGLDSRVPYKLRFADYEDPELLLMFERMVKKKYQGQMQTEEGFYGLYCRIAVRRLGRGRGREGFGNARALENMLCKIGERQAERIGKERQKGLYPDDFMLSKEDLIGPEPSTAVTESPVGRNFSLLQRELLEQKPQQVSLNRVFLGSPGTGKTTVAKLYGQILLDLGLLSNGEVVMKNPADFVGSVLGESESKTKAILASTAGKVLIIDEAYMLYGGRGGTSNQNDIYKTAVIDTIVAEVQSTPGEDRCVLLLGYKEQIVEMFQNVNEGLARRFDIEGAFHFEDFTDAELLEILDLKLKDQDLAATDSGKKVAIEKLFEDVVGCEDIVAKLGGFQETARKMKARNMDPRDKIPTNFIMKGPPGTGKTTTARKIGQVYYDMGFLSSTEVVECSASDLVGQYVGQTGPKTKKLLEKALGRVLFVDEAYRLGDGPFAKEAVDELVSMLTQPRFVHKIVVILAGYDREMNQLLAINTGLSSRFPEEIIFKNMSPAHCLEVLKKSLSKQKIRLEALDDRSSTPYHDMEKLLEQLSELPSWGNARDIGTLAKQMTNLVFTNLPDDEDPSAELTLGSDDALTCMKSMLEDRRERCTNISSPSRPHIDMQKMQQMAPSSPPPPPAIRTTQAVKRAQPKKKQAKRRHLRKLMRVIVESQTLSGVSCRRISRPLKQLKGRPETYNGSWKRDPSCQEAAGRTSSHSEARGRARAKEAAERARSCVSSRRPS</sequence>
<protein>
    <submittedName>
        <fullName evidence="6">Stage V sporulation protein K</fullName>
    </submittedName>
</protein>
<dbReference type="PRINTS" id="PR00819">
    <property type="entry name" value="CBXCFQXSUPER"/>
</dbReference>
<dbReference type="Pfam" id="PF00004">
    <property type="entry name" value="AAA"/>
    <property type="match status" value="2"/>
</dbReference>
<dbReference type="EMBL" id="LUGG01000002">
    <property type="protein sequence ID" value="OBZ77560.1"/>
    <property type="molecule type" value="Genomic_DNA"/>
</dbReference>
<comment type="caution">
    <text evidence="6">The sequence shown here is derived from an EMBL/GenBank/DDBJ whole genome shotgun (WGS) entry which is preliminary data.</text>
</comment>
<dbReference type="Gene3D" id="1.10.8.60">
    <property type="match status" value="1"/>
</dbReference>
<dbReference type="GO" id="GO:0016887">
    <property type="term" value="F:ATP hydrolysis activity"/>
    <property type="evidence" value="ECO:0007669"/>
    <property type="project" value="InterPro"/>
</dbReference>
<dbReference type="PANTHER" id="PTHR43392">
    <property type="entry name" value="AAA-TYPE ATPASE FAMILY PROTEIN / ANKYRIN REPEAT FAMILY PROTEIN"/>
    <property type="match status" value="1"/>
</dbReference>
<dbReference type="OrthoDB" id="2423195at2759"/>
<feature type="region of interest" description="Disordered" evidence="4">
    <location>
        <begin position="694"/>
        <end position="746"/>
    </location>
</feature>
<dbReference type="OMA" id="ERCTNIS"/>